<evidence type="ECO:0000313" key="1">
    <source>
        <dbReference type="EMBL" id="KZT09568.1"/>
    </source>
</evidence>
<dbReference type="GeneID" id="63819770"/>
<keyword evidence="2" id="KW-1185">Reference proteome</keyword>
<dbReference type="AlphaFoldDB" id="A0A165FY25"/>
<gene>
    <name evidence="1" type="ORF">LAESUDRAFT_511466</name>
</gene>
<dbReference type="RefSeq" id="XP_040767308.1">
    <property type="nucleotide sequence ID" value="XM_040902739.1"/>
</dbReference>
<reference evidence="1 2" key="1">
    <citation type="journal article" date="2016" name="Mol. Biol. Evol.">
        <title>Comparative Genomics of Early-Diverging Mushroom-Forming Fungi Provides Insights into the Origins of Lignocellulose Decay Capabilities.</title>
        <authorList>
            <person name="Nagy L.G."/>
            <person name="Riley R."/>
            <person name="Tritt A."/>
            <person name="Adam C."/>
            <person name="Daum C."/>
            <person name="Floudas D."/>
            <person name="Sun H."/>
            <person name="Yadav J.S."/>
            <person name="Pangilinan J."/>
            <person name="Larsson K.H."/>
            <person name="Matsuura K."/>
            <person name="Barry K."/>
            <person name="Labutti K."/>
            <person name="Kuo R."/>
            <person name="Ohm R.A."/>
            <person name="Bhattacharya S.S."/>
            <person name="Shirouzu T."/>
            <person name="Yoshinaga Y."/>
            <person name="Martin F.M."/>
            <person name="Grigoriev I.V."/>
            <person name="Hibbett D.S."/>
        </authorList>
    </citation>
    <scope>NUCLEOTIDE SEQUENCE [LARGE SCALE GENOMIC DNA]</scope>
    <source>
        <strain evidence="1 2">93-53</strain>
    </source>
</reference>
<accession>A0A165FY25</accession>
<name>A0A165FY25_9APHY</name>
<proteinExistence type="predicted"/>
<sequence length="131" mass="14664">MQHSGKICVVGGTELARTIAHRRRRKSLPRSACSGVCCACGHHRVSIQPFARMACRSHSANQLRTIPHMLPSHRIATQLPLPFAPHDTELWIQFELSSSCVHMRHLCSVRVSRTAHITKTHPIPPLGVENR</sequence>
<evidence type="ECO:0000313" key="2">
    <source>
        <dbReference type="Proteomes" id="UP000076871"/>
    </source>
</evidence>
<dbReference type="InParanoid" id="A0A165FY25"/>
<dbReference type="Proteomes" id="UP000076871">
    <property type="component" value="Unassembled WGS sequence"/>
</dbReference>
<dbReference type="EMBL" id="KV427611">
    <property type="protein sequence ID" value="KZT09568.1"/>
    <property type="molecule type" value="Genomic_DNA"/>
</dbReference>
<organism evidence="1 2">
    <name type="scientific">Laetiporus sulphureus 93-53</name>
    <dbReference type="NCBI Taxonomy" id="1314785"/>
    <lineage>
        <taxon>Eukaryota</taxon>
        <taxon>Fungi</taxon>
        <taxon>Dikarya</taxon>
        <taxon>Basidiomycota</taxon>
        <taxon>Agaricomycotina</taxon>
        <taxon>Agaricomycetes</taxon>
        <taxon>Polyporales</taxon>
        <taxon>Laetiporus</taxon>
    </lineage>
</organism>
<protein>
    <submittedName>
        <fullName evidence="1">Uncharacterized protein</fullName>
    </submittedName>
</protein>